<keyword evidence="4 7" id="KW-0067">ATP-binding</keyword>
<dbReference type="AlphaFoldDB" id="A0A915E9B2"/>
<dbReference type="PANTHER" id="PTHR47969:SF15">
    <property type="entry name" value="CHROMOSOME-ASSOCIATED KINESIN KIF4A-RELATED"/>
    <property type="match status" value="1"/>
</dbReference>
<dbReference type="InterPro" id="IPR027417">
    <property type="entry name" value="P-loop_NTPase"/>
</dbReference>
<reference evidence="10" key="1">
    <citation type="submission" date="2022-11" db="UniProtKB">
        <authorList>
            <consortium name="WormBaseParasite"/>
        </authorList>
    </citation>
    <scope>IDENTIFICATION</scope>
</reference>
<dbReference type="GO" id="GO:0051231">
    <property type="term" value="P:spindle elongation"/>
    <property type="evidence" value="ECO:0007669"/>
    <property type="project" value="TreeGrafter"/>
</dbReference>
<keyword evidence="6" id="KW-0206">Cytoskeleton</keyword>
<dbReference type="PRINTS" id="PR00380">
    <property type="entry name" value="KINESINHEAVY"/>
</dbReference>
<keyword evidence="5" id="KW-0175">Coiled coil</keyword>
<evidence type="ECO:0000259" key="8">
    <source>
        <dbReference type="PROSITE" id="PS50067"/>
    </source>
</evidence>
<comment type="similarity">
    <text evidence="7">Belongs to the TRAFAC class myosin-kinesin ATPase superfamily. Kinesin family.</text>
</comment>
<dbReference type="InterPro" id="IPR036961">
    <property type="entry name" value="Kinesin_motor_dom_sf"/>
</dbReference>
<dbReference type="SUPFAM" id="SSF52540">
    <property type="entry name" value="P-loop containing nucleoside triphosphate hydrolases"/>
    <property type="match status" value="1"/>
</dbReference>
<evidence type="ECO:0000256" key="1">
    <source>
        <dbReference type="ARBA" id="ARBA00004245"/>
    </source>
</evidence>
<dbReference type="Gene3D" id="3.40.850.10">
    <property type="entry name" value="Kinesin motor domain"/>
    <property type="match status" value="2"/>
</dbReference>
<organism evidence="9 10">
    <name type="scientific">Ditylenchus dipsaci</name>
    <dbReference type="NCBI Taxonomy" id="166011"/>
    <lineage>
        <taxon>Eukaryota</taxon>
        <taxon>Metazoa</taxon>
        <taxon>Ecdysozoa</taxon>
        <taxon>Nematoda</taxon>
        <taxon>Chromadorea</taxon>
        <taxon>Rhabditida</taxon>
        <taxon>Tylenchina</taxon>
        <taxon>Tylenchomorpha</taxon>
        <taxon>Sphaerularioidea</taxon>
        <taxon>Anguinidae</taxon>
        <taxon>Anguininae</taxon>
        <taxon>Ditylenchus</taxon>
    </lineage>
</organism>
<name>A0A915E9B2_9BILA</name>
<evidence type="ECO:0000256" key="4">
    <source>
        <dbReference type="ARBA" id="ARBA00022840"/>
    </source>
</evidence>
<evidence type="ECO:0000256" key="6">
    <source>
        <dbReference type="ARBA" id="ARBA00023212"/>
    </source>
</evidence>
<accession>A0A915E9B2</accession>
<comment type="subcellular location">
    <subcellularLocation>
        <location evidence="1">Cytoplasm</location>
        <location evidence="1">Cytoskeleton</location>
    </subcellularLocation>
</comment>
<dbReference type="InterPro" id="IPR027640">
    <property type="entry name" value="Kinesin-like_fam"/>
</dbReference>
<keyword evidence="2" id="KW-0963">Cytoplasm</keyword>
<dbReference type="PANTHER" id="PTHR47969">
    <property type="entry name" value="CHROMOSOME-ASSOCIATED KINESIN KIF4A-RELATED"/>
    <property type="match status" value="1"/>
</dbReference>
<evidence type="ECO:0000256" key="5">
    <source>
        <dbReference type="ARBA" id="ARBA00023054"/>
    </source>
</evidence>
<evidence type="ECO:0000313" key="10">
    <source>
        <dbReference type="WBParaSite" id="jg2920"/>
    </source>
</evidence>
<keyword evidence="3 7" id="KW-0547">Nucleotide-binding</keyword>
<dbReference type="SMART" id="SM00129">
    <property type="entry name" value="KISc"/>
    <property type="match status" value="1"/>
</dbReference>
<feature type="binding site" evidence="7">
    <location>
        <begin position="99"/>
        <end position="106"/>
    </location>
    <ligand>
        <name>ATP</name>
        <dbReference type="ChEBI" id="CHEBI:30616"/>
    </ligand>
</feature>
<dbReference type="GO" id="GO:0005524">
    <property type="term" value="F:ATP binding"/>
    <property type="evidence" value="ECO:0007669"/>
    <property type="project" value="UniProtKB-UniRule"/>
</dbReference>
<dbReference type="InterPro" id="IPR001752">
    <property type="entry name" value="Kinesin_motor_dom"/>
</dbReference>
<proteinExistence type="inferred from homology"/>
<evidence type="ECO:0000256" key="3">
    <source>
        <dbReference type="ARBA" id="ARBA00022741"/>
    </source>
</evidence>
<keyword evidence="7" id="KW-0505">Motor protein</keyword>
<dbReference type="WBParaSite" id="jg2920">
    <property type="protein sequence ID" value="jg2920"/>
    <property type="gene ID" value="jg2920"/>
</dbReference>
<protein>
    <submittedName>
        <fullName evidence="10">Kinesin motor domain-containing protein</fullName>
    </submittedName>
</protein>
<dbReference type="Pfam" id="PF00225">
    <property type="entry name" value="Kinesin"/>
    <property type="match status" value="1"/>
</dbReference>
<dbReference type="GO" id="GO:0005875">
    <property type="term" value="C:microtubule associated complex"/>
    <property type="evidence" value="ECO:0007669"/>
    <property type="project" value="TreeGrafter"/>
</dbReference>
<dbReference type="GO" id="GO:0008017">
    <property type="term" value="F:microtubule binding"/>
    <property type="evidence" value="ECO:0007669"/>
    <property type="project" value="InterPro"/>
</dbReference>
<keyword evidence="9" id="KW-1185">Reference proteome</keyword>
<dbReference type="GO" id="GO:0007018">
    <property type="term" value="P:microtubule-based movement"/>
    <property type="evidence" value="ECO:0007669"/>
    <property type="project" value="InterPro"/>
</dbReference>
<evidence type="ECO:0000313" key="9">
    <source>
        <dbReference type="Proteomes" id="UP000887574"/>
    </source>
</evidence>
<evidence type="ECO:0000256" key="7">
    <source>
        <dbReference type="PROSITE-ProRule" id="PRU00283"/>
    </source>
</evidence>
<dbReference type="GO" id="GO:0003777">
    <property type="term" value="F:microtubule motor activity"/>
    <property type="evidence" value="ECO:0007669"/>
    <property type="project" value="InterPro"/>
</dbReference>
<evidence type="ECO:0000256" key="2">
    <source>
        <dbReference type="ARBA" id="ARBA00022490"/>
    </source>
</evidence>
<dbReference type="GO" id="GO:0007052">
    <property type="term" value="P:mitotic spindle organization"/>
    <property type="evidence" value="ECO:0007669"/>
    <property type="project" value="TreeGrafter"/>
</dbReference>
<sequence length="291" mass="33203">MAENPRKRNHKKEETLEVVCRIKKSYEPHACVVAQDEEHVRLIPPNTLNRNNAIQVEKVYRFGHVFDCDDSQKEVFNRCAVDLIEDLVKGKNSLLFAYGVTSSGKTFTMTGENNDMNGSCQELLMSFSTVFLTDEERGKLPFYDNEIFNRAKDFKSSDLRTNMSKKLSRTETIDEIIGQYKRAQERRKIAKTLLNASSSRSHSVFNIRLVMAPGVEPYDIFEKVQPVADESKIIISQMSMVDWPVQSEPNAPTTTGTGCSRLERSIIVYSVFEDVLNYYVKTNAVEYLVPA</sequence>
<dbReference type="Proteomes" id="UP000887574">
    <property type="component" value="Unplaced"/>
</dbReference>
<dbReference type="PROSITE" id="PS50067">
    <property type="entry name" value="KINESIN_MOTOR_2"/>
    <property type="match status" value="1"/>
</dbReference>
<feature type="domain" description="Kinesin motor" evidence="8">
    <location>
        <begin position="15"/>
        <end position="291"/>
    </location>
</feature>